<dbReference type="GO" id="GO:0009733">
    <property type="term" value="P:response to auxin"/>
    <property type="evidence" value="ECO:0007669"/>
    <property type="project" value="InterPro"/>
</dbReference>
<dbReference type="EMBL" id="NMUH01004884">
    <property type="protein sequence ID" value="MQM11155.1"/>
    <property type="molecule type" value="Genomic_DNA"/>
</dbReference>
<name>A0A843X1Y8_COLES</name>
<proteinExistence type="inferred from homology"/>
<reference evidence="2" key="1">
    <citation type="submission" date="2017-07" db="EMBL/GenBank/DDBJ databases">
        <title>Taro Niue Genome Assembly and Annotation.</title>
        <authorList>
            <person name="Atibalentja N."/>
            <person name="Keating K."/>
            <person name="Fields C.J."/>
        </authorList>
    </citation>
    <scope>NUCLEOTIDE SEQUENCE</scope>
    <source>
        <strain evidence="2">Niue_2</strain>
        <tissue evidence="2">Leaf</tissue>
    </source>
</reference>
<dbReference type="AlphaFoldDB" id="A0A843X1Y8"/>
<gene>
    <name evidence="2" type="ORF">Taro_044060</name>
</gene>
<sequence length="494" mass="54717">MVKICPCVTARLAAEPTPRILISEGSEERHDGARETRWRKYNGMAYGATCDALSGDATIGGSDKAMTRPYDRAASDHRVVWRPDRRHKISGNFSTRMSFLTLAPQLGRYPVSSDEADLATEALVKVPRRGYSPIQTSYSHLPKLRQGRPGARHTHVPHNGLHVVNRQISVSPPSPLDGLCRSGRELGSSVTRRPSAPQKGFIDLVVSDQSGEKRLNGHLGRSRPIVNAHFRPLINAHLFRPFNAPFEAPTFRSPPSVESYTPRTTPEVERYHTAPKHDHAPSPMVTGSTPHYGFKRAGALGRHPRQERPQRTSCGSGEITVVYKYVLGMGKAQKKEKQAAAPKGYVPMLVGSEERAERLLVPAELLNHPAIMGLLEMAAQEFGYQRGGVLRVPCDVDLELFKVVHGQTEQGKLCPTMEGDFAGNFSSQMVDLARFPCEEDVRSVETPAMWCFLCSSHWARKVTNLEKLFVPSLLLLDLHVQMLLLLILQVPVGV</sequence>
<dbReference type="PANTHER" id="PTHR31374:SF198">
    <property type="entry name" value="AUXIN-RESPONSIVE PROTEIN SAUR72"/>
    <property type="match status" value="1"/>
</dbReference>
<accession>A0A843X1Y8</accession>
<dbReference type="PANTHER" id="PTHR31374">
    <property type="entry name" value="AUXIN-INDUCED PROTEIN-LIKE-RELATED"/>
    <property type="match status" value="1"/>
</dbReference>
<evidence type="ECO:0000313" key="2">
    <source>
        <dbReference type="EMBL" id="MQM11155.1"/>
    </source>
</evidence>
<evidence type="ECO:0000256" key="1">
    <source>
        <dbReference type="ARBA" id="ARBA00006974"/>
    </source>
</evidence>
<organism evidence="2 3">
    <name type="scientific">Colocasia esculenta</name>
    <name type="common">Wild taro</name>
    <name type="synonym">Arum esculentum</name>
    <dbReference type="NCBI Taxonomy" id="4460"/>
    <lineage>
        <taxon>Eukaryota</taxon>
        <taxon>Viridiplantae</taxon>
        <taxon>Streptophyta</taxon>
        <taxon>Embryophyta</taxon>
        <taxon>Tracheophyta</taxon>
        <taxon>Spermatophyta</taxon>
        <taxon>Magnoliopsida</taxon>
        <taxon>Liliopsida</taxon>
        <taxon>Araceae</taxon>
        <taxon>Aroideae</taxon>
        <taxon>Colocasieae</taxon>
        <taxon>Colocasia</taxon>
    </lineage>
</organism>
<dbReference type="Pfam" id="PF02519">
    <property type="entry name" value="Auxin_inducible"/>
    <property type="match status" value="1"/>
</dbReference>
<keyword evidence="3" id="KW-1185">Reference proteome</keyword>
<protein>
    <submittedName>
        <fullName evidence="2">Uncharacterized protein</fullName>
    </submittedName>
</protein>
<comment type="similarity">
    <text evidence="1">Belongs to the ARG7 family.</text>
</comment>
<dbReference type="OrthoDB" id="838391at2759"/>
<dbReference type="Proteomes" id="UP000652761">
    <property type="component" value="Unassembled WGS sequence"/>
</dbReference>
<dbReference type="InterPro" id="IPR003676">
    <property type="entry name" value="SAUR_fam"/>
</dbReference>
<evidence type="ECO:0000313" key="3">
    <source>
        <dbReference type="Proteomes" id="UP000652761"/>
    </source>
</evidence>
<comment type="caution">
    <text evidence="2">The sequence shown here is derived from an EMBL/GenBank/DDBJ whole genome shotgun (WGS) entry which is preliminary data.</text>
</comment>